<name>D5V438_ARCNC</name>
<organism evidence="2 3">
    <name type="scientific">Arcobacter nitrofigilis (strain ATCC 33309 / DSM 7299 / CCUG 15893 / LMG 7604 / NCTC 12251 / CI)</name>
    <name type="common">Campylobacter nitrofigilis</name>
    <dbReference type="NCBI Taxonomy" id="572480"/>
    <lineage>
        <taxon>Bacteria</taxon>
        <taxon>Pseudomonadati</taxon>
        <taxon>Campylobacterota</taxon>
        <taxon>Epsilonproteobacteria</taxon>
        <taxon>Campylobacterales</taxon>
        <taxon>Arcobacteraceae</taxon>
        <taxon>Arcobacter</taxon>
    </lineage>
</organism>
<evidence type="ECO:0000256" key="1">
    <source>
        <dbReference type="SAM" id="Phobius"/>
    </source>
</evidence>
<dbReference type="RefSeq" id="WP_013135011.1">
    <property type="nucleotide sequence ID" value="NC_014166.1"/>
</dbReference>
<reference evidence="2 3" key="1">
    <citation type="journal article" date="2010" name="Stand. Genomic Sci.">
        <title>Complete genome sequence of Arcobacter nitrofigilis type strain (CI).</title>
        <authorList>
            <person name="Pati A."/>
            <person name="Gronow S."/>
            <person name="Lapidus A."/>
            <person name="Copeland A."/>
            <person name="Glavina Del Rio T."/>
            <person name="Nolan M."/>
            <person name="Lucas S."/>
            <person name="Tice H."/>
            <person name="Cheng J.F."/>
            <person name="Han C."/>
            <person name="Chertkov O."/>
            <person name="Bruce D."/>
            <person name="Tapia R."/>
            <person name="Goodwin L."/>
            <person name="Pitluck S."/>
            <person name="Liolios K."/>
            <person name="Ivanova N."/>
            <person name="Mavromatis K."/>
            <person name="Chen A."/>
            <person name="Palaniappan K."/>
            <person name="Land M."/>
            <person name="Hauser L."/>
            <person name="Chang Y.J."/>
            <person name="Jeffries C.D."/>
            <person name="Detter J.C."/>
            <person name="Rohde M."/>
            <person name="Goker M."/>
            <person name="Bristow J."/>
            <person name="Eisen J.A."/>
            <person name="Markowitz V."/>
            <person name="Hugenholtz P."/>
            <person name="Klenk H.P."/>
            <person name="Kyrpides N.C."/>
        </authorList>
    </citation>
    <scope>NUCLEOTIDE SEQUENCE [LARGE SCALE GENOMIC DNA]</scope>
    <source>
        <strain evidence="3">ATCC 33309 / DSM 7299 / CCUG 15893 / LMG 7604 / NCTC 12251 / CI</strain>
    </source>
</reference>
<gene>
    <name evidence="2" type="ordered locus">Arnit_1207</name>
</gene>
<protein>
    <submittedName>
        <fullName evidence="2">Uncharacterized protein</fullName>
    </submittedName>
</protein>
<evidence type="ECO:0000313" key="3">
    <source>
        <dbReference type="Proteomes" id="UP000000939"/>
    </source>
</evidence>
<keyword evidence="1" id="KW-0812">Transmembrane</keyword>
<keyword evidence="1" id="KW-1133">Transmembrane helix</keyword>
<feature type="transmembrane region" description="Helical" evidence="1">
    <location>
        <begin position="213"/>
        <end position="231"/>
    </location>
</feature>
<evidence type="ECO:0000313" key="2">
    <source>
        <dbReference type="EMBL" id="ADG92866.1"/>
    </source>
</evidence>
<sequence length="284" mass="32997">MFKFIKKLLVLVFILVLQVLIYFIFIEPIITQWGASKEEVSMSMVGDNDNLNITSTRAIQIDANKHIIWQLLMQLGANRQGFYSYDFIEHELGNEAQYQSLNTSKNTNLKVGDIVHGSRNKGSALSVYNFPVLYVKPEESLVLENWGTFLVKSINEKQSRLIVRTQEKKSVNLWTSFKNHLIIPFHYIMERRMLLGLKMHSEQSNKFSPKNDLLWFGGVVSLFCLILLLFFRLKGILLKIIITSFFAILWQVIVFLFEPIFLYSAVLLVVICFILFKIWGQDTN</sequence>
<keyword evidence="3" id="KW-1185">Reference proteome</keyword>
<dbReference type="KEGG" id="ant:Arnit_1207"/>
<dbReference type="STRING" id="572480.Arnit_1207"/>
<keyword evidence="1" id="KW-0472">Membrane</keyword>
<dbReference type="OrthoDB" id="3255669at2"/>
<proteinExistence type="predicted"/>
<feature type="transmembrane region" description="Helical" evidence="1">
    <location>
        <begin position="260"/>
        <end position="279"/>
    </location>
</feature>
<dbReference type="Proteomes" id="UP000000939">
    <property type="component" value="Chromosome"/>
</dbReference>
<dbReference type="AlphaFoldDB" id="D5V438"/>
<feature type="transmembrane region" description="Helical" evidence="1">
    <location>
        <begin position="7"/>
        <end position="26"/>
    </location>
</feature>
<dbReference type="EMBL" id="CP001999">
    <property type="protein sequence ID" value="ADG92866.1"/>
    <property type="molecule type" value="Genomic_DNA"/>
</dbReference>
<feature type="transmembrane region" description="Helical" evidence="1">
    <location>
        <begin position="236"/>
        <end position="254"/>
    </location>
</feature>
<dbReference type="eggNOG" id="ENOG5032VV2">
    <property type="taxonomic scope" value="Bacteria"/>
</dbReference>
<dbReference type="HOGENOM" id="CLU_978776_0_0_7"/>
<accession>D5V438</accession>